<dbReference type="EMBL" id="FR796432">
    <property type="protein sequence ID" value="CAJ09450.1"/>
    <property type="molecule type" value="Genomic_DNA"/>
</dbReference>
<protein>
    <recommendedName>
        <fullName evidence="4">200 kDa antigen p200</fullName>
    </recommendedName>
</protein>
<dbReference type="HOGENOM" id="CLU_315349_0_0_1"/>
<dbReference type="VEuPathDB" id="TriTrypDB:LMJFC_360064200"/>
<evidence type="ECO:0000313" key="3">
    <source>
        <dbReference type="Proteomes" id="UP000000542"/>
    </source>
</evidence>
<evidence type="ECO:0008006" key="4">
    <source>
        <dbReference type="Google" id="ProtNLM"/>
    </source>
</evidence>
<dbReference type="PANTHER" id="PTHR37028:SF8">
    <property type="entry name" value="200 KDA ANTIGEN P200"/>
    <property type="match status" value="1"/>
</dbReference>
<feature type="compositionally biased region" description="Basic and acidic residues" evidence="1">
    <location>
        <begin position="13"/>
        <end position="22"/>
    </location>
</feature>
<dbReference type="InParanoid" id="Q4Q0T4"/>
<dbReference type="RefSeq" id="XP_001687064.1">
    <property type="nucleotide sequence ID" value="XM_001687012.1"/>
</dbReference>
<evidence type="ECO:0000313" key="2">
    <source>
        <dbReference type="EMBL" id="CAJ09450.1"/>
    </source>
</evidence>
<dbReference type="GeneID" id="5655780"/>
<keyword evidence="3" id="KW-1185">Reference proteome</keyword>
<gene>
    <name evidence="2" type="ORF">LMJF_36_4790</name>
</gene>
<feature type="region of interest" description="Disordered" evidence="1">
    <location>
        <begin position="344"/>
        <end position="372"/>
    </location>
</feature>
<feature type="region of interest" description="Disordered" evidence="1">
    <location>
        <begin position="1"/>
        <end position="43"/>
    </location>
</feature>
<sequence length="927" mass="102451">MLSESDESTYSVHEAHRDDRGAVSKQVGNETEPETSSPLARYYPLGTKERHAFDEHMRHLRQQVATVERERQFRVSHPFQPKTCSSFATAEDTVTDAALADSPGHLASPVASGSGSSSSPSGVRPVFDRLAAQAVQLEMRRRHREEQRRRAEAASLRGAFQPHINHTAPIYAERLQHLDLVPVEERLLHYGQFVARERQRKRELKELEQTVAWQSTQASLVGAGTSQLRDPEERHRQQEEFLARNDRFLAERSKHRQCAEAAAAEAFTFQPKISATSAALDEARQRCANDVSAGELGQLLNRSVNAPLLSISKTSANAGRRSDALYALAVTRQRQRMEKLDYNSANSGETTKGVAKGKAVEDPNVTHQPLTNPTSDKWIAEGAHGAFFQEGFVRRQALYEEVKREEAALRATAMQESELSSGRPATHKVDAKQLNQRLYYSAKTAREAAERRRQALVSARECPFRPQLSPGTKYVLEHMPCRDGDIVKRLTSQRSRASSGGARVAIDNDLYAPAPAHQPSLQGHCRRPSQQRKTDVKNSAEAVQDTRRRRTSLRTASPRTEARGESADGCGDQLPAQQQQQRKQHVRTLTLDEVERFYQRQIAALQQRQDLIQERREGKTMEELVECTFRPRTNTDRYVGMDSGGGEGADTAVSVNHVTGVSAFLERQAVARVRKAEHDELVRTVSLLRHKSAGSNGKISRTTALSPFKLQTEMRRQRLPRSPLESKQHREAAPFSTAALTTAERALHEAIEQSRRFPGASSQAPLFPLPGFAPASENGVHFDDLRHVAAASKDIEEPTSRVPPSTLSTEKIGHGDAAAVGVGYDRPSLFSLISPNTFSGRNLGSAAYDSGNGKGTPVGRDFASGKPSPSALKGSKQRLTASVKRHRRNRSVSFAEETADAPLAGVARRGRKSFADPAHLAFLSGEL</sequence>
<dbReference type="KEGG" id="lma:LMJF_36_4790"/>
<dbReference type="VEuPathDB" id="TriTrypDB:LMJLV39_360059600"/>
<dbReference type="OMA" id="WQSTQAS"/>
<dbReference type="eggNOG" id="ENOG502S093">
    <property type="taxonomic scope" value="Eukaryota"/>
</dbReference>
<feature type="region of interest" description="Disordered" evidence="1">
    <location>
        <begin position="791"/>
        <end position="813"/>
    </location>
</feature>
<evidence type="ECO:0000256" key="1">
    <source>
        <dbReference type="SAM" id="MobiDB-lite"/>
    </source>
</evidence>
<reference evidence="2 3" key="2">
    <citation type="journal article" date="2011" name="Genome Res.">
        <title>Chromosome and gene copy number variation allow major structural change between species and strains of Leishmania.</title>
        <authorList>
            <person name="Rogers M.B."/>
            <person name="Hilley J.D."/>
            <person name="Dickens N.J."/>
            <person name="Wilkes J."/>
            <person name="Bates P.A."/>
            <person name="Depledge D.P."/>
            <person name="Harris D."/>
            <person name="Her Y."/>
            <person name="Herzyk P."/>
            <person name="Imamura H."/>
            <person name="Otto T.D."/>
            <person name="Sanders M."/>
            <person name="Seeger K."/>
            <person name="Dujardin J.C."/>
            <person name="Berriman M."/>
            <person name="Smith D.F."/>
            <person name="Hertz-Fowler C."/>
            <person name="Mottram J.C."/>
        </authorList>
    </citation>
    <scope>NUCLEOTIDE SEQUENCE [LARGE SCALE GENOMIC DNA]</scope>
    <source>
        <strain evidence="3">MHOM/IL/81/Friedlin</strain>
    </source>
</reference>
<name>Q4Q0T4_LEIMA</name>
<reference evidence="2 3" key="1">
    <citation type="journal article" date="2005" name="Science">
        <title>The genome of the kinetoplastid parasite, Leishmania major.</title>
        <authorList>
            <person name="Ivens A.C."/>
            <person name="Peacock C.S."/>
            <person name="Worthey E.A."/>
            <person name="Murphy L."/>
            <person name="Aggarwal G."/>
            <person name="Berriman M."/>
            <person name="Sisk E."/>
            <person name="Rajandream M.A."/>
            <person name="Adlem E."/>
            <person name="Aert R."/>
            <person name="Anupama A."/>
            <person name="Apostolou Z."/>
            <person name="Attipoe P."/>
            <person name="Bason N."/>
            <person name="Bauser C."/>
            <person name="Beck A."/>
            <person name="Beverley S.M."/>
            <person name="Bianchettin G."/>
            <person name="Borzym K."/>
            <person name="Bothe G."/>
            <person name="Bruschi C.V."/>
            <person name="Collins M."/>
            <person name="Cadag E."/>
            <person name="Ciarloni L."/>
            <person name="Clayton C."/>
            <person name="Coulson R.M."/>
            <person name="Cronin A."/>
            <person name="Cruz A.K."/>
            <person name="Davies R.M."/>
            <person name="De Gaudenzi J."/>
            <person name="Dobson D.E."/>
            <person name="Duesterhoeft A."/>
            <person name="Fazelina G."/>
            <person name="Fosker N."/>
            <person name="Frasch A.C."/>
            <person name="Fraser A."/>
            <person name="Fuchs M."/>
            <person name="Gabel C."/>
            <person name="Goble A."/>
            <person name="Goffeau A."/>
            <person name="Harris D."/>
            <person name="Hertz-Fowler C."/>
            <person name="Hilbert H."/>
            <person name="Horn D."/>
            <person name="Huang Y."/>
            <person name="Klages S."/>
            <person name="Knights A."/>
            <person name="Kube M."/>
            <person name="Larke N."/>
            <person name="Litvin L."/>
            <person name="Lord A."/>
            <person name="Louie T."/>
            <person name="Marra M."/>
            <person name="Masuy D."/>
            <person name="Matthews K."/>
            <person name="Michaeli S."/>
            <person name="Mottram J.C."/>
            <person name="Muller-Auer S."/>
            <person name="Munden H."/>
            <person name="Nelson S."/>
            <person name="Norbertczak H."/>
            <person name="Oliver K."/>
            <person name="O'neil S."/>
            <person name="Pentony M."/>
            <person name="Pohl T.M."/>
            <person name="Price C."/>
            <person name="Purnelle B."/>
            <person name="Quail M.A."/>
            <person name="Rabbinowitsch E."/>
            <person name="Reinhardt R."/>
            <person name="Rieger M."/>
            <person name="Rinta J."/>
            <person name="Robben J."/>
            <person name="Robertson L."/>
            <person name="Ruiz J.C."/>
            <person name="Rutter S."/>
            <person name="Saunders D."/>
            <person name="Schafer M."/>
            <person name="Schein J."/>
            <person name="Schwartz D.C."/>
            <person name="Seeger K."/>
            <person name="Seyler A."/>
            <person name="Sharp S."/>
            <person name="Shin H."/>
            <person name="Sivam D."/>
            <person name="Squares R."/>
            <person name="Squares S."/>
            <person name="Tosato V."/>
            <person name="Vogt C."/>
            <person name="Volckaert G."/>
            <person name="Wambutt R."/>
            <person name="Warren T."/>
            <person name="Wedler H."/>
            <person name="Woodward J."/>
            <person name="Zhou S."/>
            <person name="Zimmermann W."/>
            <person name="Smith D.F."/>
            <person name="Blackwell J.M."/>
            <person name="Stuart K.D."/>
            <person name="Barrell B."/>
            <person name="Myler P.J."/>
        </authorList>
    </citation>
    <scope>NUCLEOTIDE SEQUENCE [LARGE SCALE GENOMIC DNA]</scope>
    <source>
        <strain evidence="3">MHOM/IL/81/Friedlin</strain>
    </source>
</reference>
<feature type="compositionally biased region" description="Low complexity" evidence="1">
    <location>
        <begin position="107"/>
        <end position="123"/>
    </location>
</feature>
<proteinExistence type="predicted"/>
<feature type="region of interest" description="Disordered" evidence="1">
    <location>
        <begin position="105"/>
        <end position="124"/>
    </location>
</feature>
<accession>Q4Q0T4</accession>
<organism evidence="2 3">
    <name type="scientific">Leishmania major</name>
    <dbReference type="NCBI Taxonomy" id="5664"/>
    <lineage>
        <taxon>Eukaryota</taxon>
        <taxon>Discoba</taxon>
        <taxon>Euglenozoa</taxon>
        <taxon>Kinetoplastea</taxon>
        <taxon>Metakinetoplastina</taxon>
        <taxon>Trypanosomatida</taxon>
        <taxon>Trypanosomatidae</taxon>
        <taxon>Leishmaniinae</taxon>
        <taxon>Leishmania</taxon>
    </lineage>
</organism>
<feature type="region of interest" description="Disordered" evidence="1">
    <location>
        <begin position="513"/>
        <end position="585"/>
    </location>
</feature>
<feature type="region of interest" description="Disordered" evidence="1">
    <location>
        <begin position="714"/>
        <end position="734"/>
    </location>
</feature>
<dbReference type="VEuPathDB" id="TriTrypDB:LMJSD75_360059300"/>
<dbReference type="PANTHER" id="PTHR37028">
    <property type="entry name" value="UNNAMED PRODUCT-RELATED"/>
    <property type="match status" value="1"/>
</dbReference>
<dbReference type="AlphaFoldDB" id="Q4Q0T4"/>
<feature type="compositionally biased region" description="Polar residues" evidence="1">
    <location>
        <begin position="26"/>
        <end position="38"/>
    </location>
</feature>
<dbReference type="GO" id="GO:0005737">
    <property type="term" value="C:cytoplasm"/>
    <property type="evidence" value="ECO:0000266"/>
    <property type="project" value="GeneDB"/>
</dbReference>
<feature type="region of interest" description="Disordered" evidence="1">
    <location>
        <begin position="849"/>
        <end position="896"/>
    </location>
</feature>
<dbReference type="VEuPathDB" id="TriTrypDB:LmjF.36.4790"/>
<dbReference type="Proteomes" id="UP000000542">
    <property type="component" value="Chromosome 36"/>
</dbReference>